<dbReference type="Proteomes" id="UP000763088">
    <property type="component" value="Unassembled WGS sequence"/>
</dbReference>
<dbReference type="GO" id="GO:0005829">
    <property type="term" value="C:cytosol"/>
    <property type="evidence" value="ECO:0007669"/>
    <property type="project" value="TreeGrafter"/>
</dbReference>
<protein>
    <submittedName>
        <fullName evidence="3">DUF723 domain-containing protein</fullName>
    </submittedName>
</protein>
<comment type="caution">
    <text evidence="3">The sequence shown here is derived from an EMBL/GenBank/DDBJ whole genome shotgun (WGS) entry which is preliminary data.</text>
</comment>
<reference evidence="3" key="1">
    <citation type="submission" date="2019-04" db="EMBL/GenBank/DDBJ databases">
        <title>Evolution of Biomass-Degrading Anaerobic Consortia Revealed by Metagenomics.</title>
        <authorList>
            <person name="Peng X."/>
        </authorList>
    </citation>
    <scope>NUCLEOTIDE SEQUENCE</scope>
    <source>
        <strain evidence="3">SIG141</strain>
    </source>
</reference>
<gene>
    <name evidence="3" type="ORF">E7102_01090</name>
</gene>
<dbReference type="Gene3D" id="3.30.420.10">
    <property type="entry name" value="Ribonuclease H-like superfamily/Ribonuclease H"/>
    <property type="match status" value="1"/>
</dbReference>
<dbReference type="PANTHER" id="PTHR30231">
    <property type="entry name" value="DNA POLYMERASE III SUBUNIT EPSILON"/>
    <property type="match status" value="1"/>
</dbReference>
<dbReference type="InterPro" id="IPR007929">
    <property type="entry name" value="DUF723"/>
</dbReference>
<evidence type="ECO:0000313" key="3">
    <source>
        <dbReference type="EMBL" id="MBE6265057.1"/>
    </source>
</evidence>
<keyword evidence="1" id="KW-0175">Coiled coil</keyword>
<sequence>MNGQETPNGNRSIELCRRVVTTESFIAEAKEIYGDRYDYSKVDYKNRDHRVVVTCPVHGDFQVYAREHLDGKGCPKCEKGEKFIAKLKEKFGDKFGLDEFVYESSTTPVTLICPTHGAFSKLPNQILNLQFGCPHCGSDAKAEIHNAAVAKKQAAKEEKQRAIDEMNAQKLQEWKDERAERERRREKAMQSFRAGKKPRDFYAPFQIYMQRVDEHIDVIRYNAKWIEPYYRDYKLSDEDARNLPCYREGDEYYRFVGEAPDDFIRQSFEKDGFNTGTIEECLSHRRCIISFEDKDLIIQVESFEHEMERYGNSDIQINKASQKVEIPSSFVSIDFETLYSQRVSACSIGMVKYRDGKKVDQYYSLIRPPFDYPGKSGQILTWVHGISEDDVRKEKTFAELLPDIEAFVDGLPLVAHNASVEKCCIRDVCAYYEIDTNLDYNNILDTLPLSREAEAKRGLQVEGQGTHSLDAVCCRFDVPVLNHHNALEDAEMCGNLMVKFREILIDGKSVELKTQSESQNGNTKEEKVENPFAIHDKQIQVVEEQSSKGGCLGVVLVGLLVLSIIAFV</sequence>
<feature type="coiled-coil region" evidence="1">
    <location>
        <begin position="145"/>
        <end position="191"/>
    </location>
</feature>
<name>A0A928BS09_XYLRU</name>
<organism evidence="3 4">
    <name type="scientific">Xylanibacter ruminicola</name>
    <name type="common">Prevotella ruminicola</name>
    <dbReference type="NCBI Taxonomy" id="839"/>
    <lineage>
        <taxon>Bacteria</taxon>
        <taxon>Pseudomonadati</taxon>
        <taxon>Bacteroidota</taxon>
        <taxon>Bacteroidia</taxon>
        <taxon>Bacteroidales</taxon>
        <taxon>Prevotellaceae</taxon>
        <taxon>Xylanibacter</taxon>
    </lineage>
</organism>
<proteinExistence type="predicted"/>
<evidence type="ECO:0000256" key="1">
    <source>
        <dbReference type="SAM" id="Coils"/>
    </source>
</evidence>
<dbReference type="GO" id="GO:0003676">
    <property type="term" value="F:nucleic acid binding"/>
    <property type="evidence" value="ECO:0007669"/>
    <property type="project" value="InterPro"/>
</dbReference>
<dbReference type="InterPro" id="IPR013520">
    <property type="entry name" value="Ribonucl_H"/>
</dbReference>
<dbReference type="EMBL" id="SUYD01000001">
    <property type="protein sequence ID" value="MBE6265057.1"/>
    <property type="molecule type" value="Genomic_DNA"/>
</dbReference>
<evidence type="ECO:0000313" key="4">
    <source>
        <dbReference type="Proteomes" id="UP000763088"/>
    </source>
</evidence>
<dbReference type="GO" id="GO:0006259">
    <property type="term" value="P:DNA metabolic process"/>
    <property type="evidence" value="ECO:0007669"/>
    <property type="project" value="UniProtKB-ARBA"/>
</dbReference>
<dbReference type="InterPro" id="IPR012337">
    <property type="entry name" value="RNaseH-like_sf"/>
</dbReference>
<dbReference type="Pfam" id="PF05265">
    <property type="entry name" value="DUF723"/>
    <property type="match status" value="1"/>
</dbReference>
<dbReference type="GO" id="GO:0008408">
    <property type="term" value="F:3'-5' exonuclease activity"/>
    <property type="evidence" value="ECO:0007669"/>
    <property type="project" value="TreeGrafter"/>
</dbReference>
<dbReference type="Pfam" id="PF00929">
    <property type="entry name" value="RNase_T"/>
    <property type="match status" value="1"/>
</dbReference>
<dbReference type="InterPro" id="IPR036397">
    <property type="entry name" value="RNaseH_sf"/>
</dbReference>
<dbReference type="PANTHER" id="PTHR30231:SF42">
    <property type="entry name" value="EXONUCLEASE"/>
    <property type="match status" value="1"/>
</dbReference>
<evidence type="ECO:0000259" key="2">
    <source>
        <dbReference type="SMART" id="SM00479"/>
    </source>
</evidence>
<accession>A0A928BS09</accession>
<dbReference type="SMART" id="SM00479">
    <property type="entry name" value="EXOIII"/>
    <property type="match status" value="1"/>
</dbReference>
<dbReference type="AlphaFoldDB" id="A0A928BS09"/>
<feature type="domain" description="Exonuclease" evidence="2">
    <location>
        <begin position="329"/>
        <end position="506"/>
    </location>
</feature>
<dbReference type="SUPFAM" id="SSF53098">
    <property type="entry name" value="Ribonuclease H-like"/>
    <property type="match status" value="1"/>
</dbReference>